<sequence length="42" mass="4833">MPLSYERNRVRLPIATDLVIFVNLTTKNPSILANFVLFNNVQ</sequence>
<evidence type="ECO:0000313" key="2">
    <source>
        <dbReference type="Proteomes" id="UP000548867"/>
    </source>
</evidence>
<organism evidence="1 2">
    <name type="scientific">Novosphingobium sediminicola</name>
    <dbReference type="NCBI Taxonomy" id="563162"/>
    <lineage>
        <taxon>Bacteria</taxon>
        <taxon>Pseudomonadati</taxon>
        <taxon>Pseudomonadota</taxon>
        <taxon>Alphaproteobacteria</taxon>
        <taxon>Sphingomonadales</taxon>
        <taxon>Sphingomonadaceae</taxon>
        <taxon>Novosphingobium</taxon>
    </lineage>
</organism>
<evidence type="ECO:0000313" key="1">
    <source>
        <dbReference type="EMBL" id="MBB3953413.1"/>
    </source>
</evidence>
<reference evidence="1 2" key="1">
    <citation type="submission" date="2020-08" db="EMBL/GenBank/DDBJ databases">
        <title>Genomic Encyclopedia of Type Strains, Phase IV (KMG-IV): sequencing the most valuable type-strain genomes for metagenomic binning, comparative biology and taxonomic classification.</title>
        <authorList>
            <person name="Goeker M."/>
        </authorList>
    </citation>
    <scope>NUCLEOTIDE SEQUENCE [LARGE SCALE GENOMIC DNA]</scope>
    <source>
        <strain evidence="1 2">DSM 27057</strain>
    </source>
</reference>
<keyword evidence="2" id="KW-1185">Reference proteome</keyword>
<accession>A0A7W6G4N1</accession>
<dbReference type="EMBL" id="JACIDX010000001">
    <property type="protein sequence ID" value="MBB3953413.1"/>
    <property type="molecule type" value="Genomic_DNA"/>
</dbReference>
<name>A0A7W6G4N1_9SPHN</name>
<protein>
    <submittedName>
        <fullName evidence="1">Uncharacterized protein</fullName>
    </submittedName>
</protein>
<proteinExistence type="predicted"/>
<dbReference type="Proteomes" id="UP000548867">
    <property type="component" value="Unassembled WGS sequence"/>
</dbReference>
<comment type="caution">
    <text evidence="1">The sequence shown here is derived from an EMBL/GenBank/DDBJ whole genome shotgun (WGS) entry which is preliminary data.</text>
</comment>
<dbReference type="AlphaFoldDB" id="A0A7W6G4N1"/>
<gene>
    <name evidence="1" type="ORF">GGR38_000325</name>
</gene>